<evidence type="ECO:0000313" key="4">
    <source>
        <dbReference type="Proteomes" id="UP000193925"/>
    </source>
</evidence>
<keyword evidence="4" id="KW-1185">Reference proteome</keyword>
<reference evidence="2" key="1">
    <citation type="submission" date="2014-03" db="EMBL/GenBank/DDBJ databases">
        <authorList>
            <person name="Genoscope - CEA"/>
        </authorList>
    </citation>
    <scope>NUCLEOTIDE SEQUENCE [LARGE SCALE GENOMIC DNA]</scope>
    <source>
        <strain evidence="2">CF27</strain>
    </source>
</reference>
<dbReference type="AlphaFoldDB" id="A0A060V0F2"/>
<reference evidence="3 4" key="3">
    <citation type="submission" date="2017-03" db="EMBL/GenBank/DDBJ databases">
        <authorList>
            <person name="Regsiter A."/>
            <person name="William W."/>
        </authorList>
    </citation>
    <scope>NUCLEOTIDE SEQUENCE [LARGE SCALE GENOMIC DNA]</scope>
    <source>
        <strain evidence="3">PRJEB5721</strain>
    </source>
</reference>
<dbReference type="EMBL" id="LT841305">
    <property type="protein sequence ID" value="SMH66503.1"/>
    <property type="molecule type" value="Genomic_DNA"/>
</dbReference>
<keyword evidence="1" id="KW-0812">Transmembrane</keyword>
<protein>
    <submittedName>
        <fullName evidence="2">Uncharacterized protein</fullName>
    </submittedName>
</protein>
<sequence length="75" mass="8602">MSNYMQTLHRPEGHPDNELIDALEPDQLVSASSVPFPRLRVRRAWKIGFWALRIYVLLITIPVIYAFIVDLHGGS</sequence>
<gene>
    <name evidence="3" type="ORF">AFERRI_30235</name>
    <name evidence="2" type="ORF">AFERRI_90015</name>
</gene>
<feature type="transmembrane region" description="Helical" evidence="1">
    <location>
        <begin position="47"/>
        <end position="68"/>
    </location>
</feature>
<evidence type="ECO:0000313" key="3">
    <source>
        <dbReference type="EMBL" id="SMH66503.1"/>
    </source>
</evidence>
<name>A0A060V0F2_9PROT</name>
<keyword evidence="1" id="KW-1133">Transmembrane helix</keyword>
<dbReference type="EMBL" id="CCCS020000082">
    <property type="protein sequence ID" value="CDQ12159.1"/>
    <property type="molecule type" value="Genomic_DNA"/>
</dbReference>
<keyword evidence="1" id="KW-0472">Membrane</keyword>
<evidence type="ECO:0000313" key="2">
    <source>
        <dbReference type="EMBL" id="CDQ12159.1"/>
    </source>
</evidence>
<accession>A0A060V0F2</accession>
<dbReference type="RefSeq" id="WP_035195645.1">
    <property type="nucleotide sequence ID" value="NZ_CCCS020000082.1"/>
</dbReference>
<dbReference type="Proteomes" id="UP000193925">
    <property type="component" value="Chromosome AFERRI"/>
</dbReference>
<proteinExistence type="predicted"/>
<organism evidence="2">
    <name type="scientific">Acidithiobacillus ferrivorans</name>
    <dbReference type="NCBI Taxonomy" id="160808"/>
    <lineage>
        <taxon>Bacteria</taxon>
        <taxon>Pseudomonadati</taxon>
        <taxon>Pseudomonadota</taxon>
        <taxon>Acidithiobacillia</taxon>
        <taxon>Acidithiobacillales</taxon>
        <taxon>Acidithiobacillaceae</taxon>
        <taxon>Acidithiobacillus</taxon>
    </lineage>
</organism>
<reference evidence="2" key="2">
    <citation type="submission" date="2014-07" db="EMBL/GenBank/DDBJ databases">
        <title>Initial genome analysis of the psychrotolerant acidophile Acidithiobacillus ferrivorans CF27: insights into iron and sulfur oxidation pathways and into biofilm formation.</title>
        <authorList>
            <person name="Talla E."/>
            <person name="Hedrich S."/>
            <person name="Mangenot S."/>
            <person name="Ji B."/>
            <person name="Johnson D.B."/>
            <person name="Barbe V."/>
            <person name="Bonnefoy V."/>
        </authorList>
    </citation>
    <scope>NUCLEOTIDE SEQUENCE [LARGE SCALE GENOMIC DNA]</scope>
    <source>
        <strain evidence="2">CF27</strain>
    </source>
</reference>
<evidence type="ECO:0000256" key="1">
    <source>
        <dbReference type="SAM" id="Phobius"/>
    </source>
</evidence>